<evidence type="ECO:0000256" key="2">
    <source>
        <dbReference type="ARBA" id="ARBA00008226"/>
    </source>
</evidence>
<comment type="catalytic activity">
    <reaction evidence="12">
        <text>tRNA(Thr) + L-threonine + ATP = L-threonyl-tRNA(Thr) + AMP + diphosphate + H(+)</text>
        <dbReference type="Rhea" id="RHEA:24624"/>
        <dbReference type="Rhea" id="RHEA-COMP:9670"/>
        <dbReference type="Rhea" id="RHEA-COMP:9704"/>
        <dbReference type="ChEBI" id="CHEBI:15378"/>
        <dbReference type="ChEBI" id="CHEBI:30616"/>
        <dbReference type="ChEBI" id="CHEBI:33019"/>
        <dbReference type="ChEBI" id="CHEBI:57926"/>
        <dbReference type="ChEBI" id="CHEBI:78442"/>
        <dbReference type="ChEBI" id="CHEBI:78534"/>
        <dbReference type="ChEBI" id="CHEBI:456215"/>
        <dbReference type="EC" id="6.1.1.3"/>
    </reaction>
</comment>
<evidence type="ECO:0000313" key="15">
    <source>
        <dbReference type="Proteomes" id="UP000053780"/>
    </source>
</evidence>
<keyword evidence="6" id="KW-0067">ATP-binding</keyword>
<evidence type="ECO:0000256" key="6">
    <source>
        <dbReference type="ARBA" id="ARBA00022840"/>
    </source>
</evidence>
<keyword evidence="5" id="KW-0547">Nucleotide-binding</keyword>
<dbReference type="OrthoDB" id="5423599at2759"/>
<dbReference type="InterPro" id="IPR004154">
    <property type="entry name" value="Anticodon-bd"/>
</dbReference>
<keyword evidence="10 14" id="KW-0030">Aminoacyl-tRNA synthetase</keyword>
<dbReference type="InterPro" id="IPR006195">
    <property type="entry name" value="aa-tRNA-synth_II"/>
</dbReference>
<evidence type="ECO:0000256" key="1">
    <source>
        <dbReference type="ARBA" id="ARBA00004305"/>
    </source>
</evidence>
<dbReference type="InterPro" id="IPR002320">
    <property type="entry name" value="Thr-tRNA-ligase_IIa"/>
</dbReference>
<evidence type="ECO:0000259" key="13">
    <source>
        <dbReference type="PROSITE" id="PS50862"/>
    </source>
</evidence>
<dbReference type="GO" id="GO:0004829">
    <property type="term" value="F:threonine-tRNA ligase activity"/>
    <property type="evidence" value="ECO:0007669"/>
    <property type="project" value="UniProtKB-EC"/>
</dbReference>
<evidence type="ECO:0000256" key="7">
    <source>
        <dbReference type="ARBA" id="ARBA00022917"/>
    </source>
</evidence>
<dbReference type="InterPro" id="IPR033728">
    <property type="entry name" value="ThrRS_core"/>
</dbReference>
<organism evidence="14 15">
    <name type="scientific">Vairimorpha apis BRL 01</name>
    <dbReference type="NCBI Taxonomy" id="1037528"/>
    <lineage>
        <taxon>Eukaryota</taxon>
        <taxon>Fungi</taxon>
        <taxon>Fungi incertae sedis</taxon>
        <taxon>Microsporidia</taxon>
        <taxon>Nosematidae</taxon>
        <taxon>Vairimorpha</taxon>
    </lineage>
</organism>
<gene>
    <name evidence="14" type="ORF">NAPIS_ORF02606</name>
</gene>
<evidence type="ECO:0000256" key="5">
    <source>
        <dbReference type="ARBA" id="ARBA00022741"/>
    </source>
</evidence>
<dbReference type="CDD" id="cd00771">
    <property type="entry name" value="ThrRS_core"/>
    <property type="match status" value="1"/>
</dbReference>
<keyword evidence="4" id="KW-0436">Ligase</keyword>
<dbReference type="PROSITE" id="PS50862">
    <property type="entry name" value="AA_TRNA_LIGASE_II"/>
    <property type="match status" value="1"/>
</dbReference>
<keyword evidence="8" id="KW-0809">Transit peptide</keyword>
<dbReference type="HOGENOM" id="CLU_008554_2_1_1"/>
<dbReference type="GO" id="GO:0005759">
    <property type="term" value="C:mitochondrial matrix"/>
    <property type="evidence" value="ECO:0007669"/>
    <property type="project" value="UniProtKB-SubCell"/>
</dbReference>
<evidence type="ECO:0000256" key="4">
    <source>
        <dbReference type="ARBA" id="ARBA00022598"/>
    </source>
</evidence>
<dbReference type="Gene3D" id="3.40.50.800">
    <property type="entry name" value="Anticodon-binding domain"/>
    <property type="match status" value="1"/>
</dbReference>
<evidence type="ECO:0000256" key="11">
    <source>
        <dbReference type="ARBA" id="ARBA00031900"/>
    </source>
</evidence>
<dbReference type="InterPro" id="IPR036621">
    <property type="entry name" value="Anticodon-bd_dom_sf"/>
</dbReference>
<dbReference type="InterPro" id="IPR002314">
    <property type="entry name" value="aa-tRNA-synt_IIb"/>
</dbReference>
<dbReference type="FunFam" id="3.30.930.10:FF:000039">
    <property type="entry name" value="Threonyl-tRNA synthetase, mitochondrial"/>
    <property type="match status" value="1"/>
</dbReference>
<keyword evidence="7" id="KW-0648">Protein biosynthesis</keyword>
<keyword evidence="15" id="KW-1185">Reference proteome</keyword>
<dbReference type="InterPro" id="IPR045864">
    <property type="entry name" value="aa-tRNA-synth_II/BPL/LPL"/>
</dbReference>
<dbReference type="EMBL" id="KE647360">
    <property type="protein sequence ID" value="EQB59840.1"/>
    <property type="molecule type" value="Genomic_DNA"/>
</dbReference>
<dbReference type="PANTHER" id="PTHR11451">
    <property type="entry name" value="THREONINE-TRNA LIGASE"/>
    <property type="match status" value="1"/>
</dbReference>
<dbReference type="EC" id="6.1.1.3" evidence="3"/>
<dbReference type="SUPFAM" id="SSF55681">
    <property type="entry name" value="Class II aaRS and biotin synthetases"/>
    <property type="match status" value="1"/>
</dbReference>
<evidence type="ECO:0000256" key="10">
    <source>
        <dbReference type="ARBA" id="ARBA00023146"/>
    </source>
</evidence>
<name>T0MFI4_9MICR</name>
<dbReference type="Pfam" id="PF00587">
    <property type="entry name" value="tRNA-synt_2b"/>
    <property type="match status" value="1"/>
</dbReference>
<evidence type="ECO:0000313" key="14">
    <source>
        <dbReference type="EMBL" id="EQB59840.1"/>
    </source>
</evidence>
<reference evidence="14 15" key="1">
    <citation type="journal article" date="2013" name="BMC Genomics">
        <title>Genome sequencing and comparative genomics of honey bee microsporidia, Nosema apis reveal novel insights into host-parasite interactions.</title>
        <authorList>
            <person name="Chen Yp."/>
            <person name="Pettis J.S."/>
            <person name="Zhao Y."/>
            <person name="Liu X."/>
            <person name="Tallon L.J."/>
            <person name="Sadzewicz L.D."/>
            <person name="Li R."/>
            <person name="Zheng H."/>
            <person name="Huang S."/>
            <person name="Zhang X."/>
            <person name="Hamilton M.C."/>
            <person name="Pernal S.F."/>
            <person name="Melathopoulos A.P."/>
            <person name="Yan X."/>
            <person name="Evans J.D."/>
        </authorList>
    </citation>
    <scope>NUCLEOTIDE SEQUENCE [LARGE SCALE GENOMIC DNA]</scope>
    <source>
        <strain evidence="14 15">BRL 01</strain>
    </source>
</reference>
<dbReference type="PRINTS" id="PR01047">
    <property type="entry name" value="TRNASYNTHTHR"/>
</dbReference>
<accession>T0MFI4</accession>
<dbReference type="Proteomes" id="UP000053780">
    <property type="component" value="Unassembled WGS sequence"/>
</dbReference>
<evidence type="ECO:0000256" key="8">
    <source>
        <dbReference type="ARBA" id="ARBA00022946"/>
    </source>
</evidence>
<feature type="domain" description="Aminoacyl-transfer RNA synthetases class-II family profile" evidence="13">
    <location>
        <begin position="1"/>
        <end position="254"/>
    </location>
</feature>
<dbReference type="Gene3D" id="3.30.930.10">
    <property type="entry name" value="Bira Bifunctional Protein, Domain 2"/>
    <property type="match status" value="1"/>
</dbReference>
<dbReference type="VEuPathDB" id="MicrosporidiaDB:NAPIS_ORF02606"/>
<evidence type="ECO:0000256" key="9">
    <source>
        <dbReference type="ARBA" id="ARBA00023128"/>
    </source>
</evidence>
<dbReference type="Pfam" id="PF03129">
    <property type="entry name" value="HGTP_anticodon"/>
    <property type="match status" value="1"/>
</dbReference>
<dbReference type="NCBIfam" id="TIGR00418">
    <property type="entry name" value="thrS"/>
    <property type="match status" value="1"/>
</dbReference>
<comment type="subcellular location">
    <subcellularLocation>
        <location evidence="1">Mitochondrion matrix</location>
    </subcellularLocation>
</comment>
<keyword evidence="9" id="KW-0496">Mitochondrion</keyword>
<comment type="similarity">
    <text evidence="2">Belongs to the class-II aminoacyl-tRNA synthetase family.</text>
</comment>
<dbReference type="AlphaFoldDB" id="T0MFI4"/>
<dbReference type="SUPFAM" id="SSF52954">
    <property type="entry name" value="Class II aaRS ABD-related"/>
    <property type="match status" value="1"/>
</dbReference>
<proteinExistence type="inferred from homology"/>
<dbReference type="GO" id="GO:0006435">
    <property type="term" value="P:threonyl-tRNA aminoacylation"/>
    <property type="evidence" value="ECO:0007669"/>
    <property type="project" value="InterPro"/>
</dbReference>
<sequence>MDFIRTEYLKRGFSEVISPNIFSIELWKKSGHYDNYKDNMFMLENENMALKPMNCPGHCMMFKSSDHSFRQMPIRYADFGVLHRNELSGALTGLTRVRRFQQDDAHIFCTKEQVKNEIINCLKFVKYVYGVFKFKFALFLSTRPEKYIGEISEWNEAENSLECAIRDCNLDFTLNEGDGAFYGPKIDIVLQDALGRQNQCATIQLDFQLPQRFNLKYRNSEGTQQTPVIIHRAILGSIERFLAIIIESYGSKLPFWLTPRQIGIVSLTDEYTNVVKDKLNGFKFEILQDSNTLNKNIKILLKKSYSLICVIGNKEAQEGTINLRVNNKQKSYKLEDFIEMIKYMEKNKIEYNDFLDLSTLKI</sequence>
<protein>
    <recommendedName>
        <fullName evidence="3">threonine--tRNA ligase</fullName>
        <ecNumber evidence="3">6.1.1.3</ecNumber>
    </recommendedName>
    <alternativeName>
        <fullName evidence="11">Threonyl-tRNA synthetase</fullName>
    </alternativeName>
</protein>
<evidence type="ECO:0000256" key="12">
    <source>
        <dbReference type="ARBA" id="ARBA00049515"/>
    </source>
</evidence>
<dbReference type="GO" id="GO:0005524">
    <property type="term" value="F:ATP binding"/>
    <property type="evidence" value="ECO:0007669"/>
    <property type="project" value="UniProtKB-KW"/>
</dbReference>
<evidence type="ECO:0000256" key="3">
    <source>
        <dbReference type="ARBA" id="ARBA00013163"/>
    </source>
</evidence>
<dbReference type="PANTHER" id="PTHR11451:SF46">
    <property type="entry name" value="THREONINE--TRNA LIGASE"/>
    <property type="match status" value="1"/>
</dbReference>